<dbReference type="EMBL" id="BK014947">
    <property type="protein sequence ID" value="DAD83906.1"/>
    <property type="molecule type" value="Genomic_DNA"/>
</dbReference>
<evidence type="ECO:0000259" key="2">
    <source>
        <dbReference type="Pfam" id="PF09681"/>
    </source>
</evidence>
<dbReference type="Pfam" id="PF09681">
    <property type="entry name" value="Phage_rep_org_N"/>
    <property type="match status" value="1"/>
</dbReference>
<reference evidence="3" key="1">
    <citation type="journal article" date="2021" name="Proc. Natl. Acad. Sci. U.S.A.">
        <title>A Catalog of Tens of Thousands of Viruses from Human Metagenomes Reveals Hidden Associations with Chronic Diseases.</title>
        <authorList>
            <person name="Tisza M.J."/>
            <person name="Buck C.B."/>
        </authorList>
    </citation>
    <scope>NUCLEOTIDE SEQUENCE</scope>
    <source>
        <strain evidence="3">CtZZK17</strain>
    </source>
</reference>
<feature type="compositionally biased region" description="Low complexity" evidence="1">
    <location>
        <begin position="178"/>
        <end position="188"/>
    </location>
</feature>
<dbReference type="InterPro" id="IPR010056">
    <property type="entry name" value="Phage_rep_org__N"/>
</dbReference>
<feature type="region of interest" description="Disordered" evidence="1">
    <location>
        <begin position="166"/>
        <end position="192"/>
    </location>
</feature>
<sequence length="291" mass="33292">MATGKRYYWIKLKESFMTSDTIDYFMEQPDGANYVVLYQLLCLKTINTGGRLSRQIGEITIPYDVAKIQRDCKWFSADTIRVALNLYLSVGLIYEDVDGTLVLTDHKNLVGSETDYAAQKKNQRKSPPQLPSLGVDIVHSDVHENVHTDIDIRDREKRLEKELEIDSQIQDRESRGNGAAAPAPAGAATRHKHGAHGWVRLTEEEYARLIDDLGKDELTRCIDYIDESAQSTGNKNRWKDWNLVIRRCSRDRWGIRNGSGNGDRRGFGRNAMDELQQLHQMYESWEGEQDG</sequence>
<protein>
    <submittedName>
        <fullName evidence="3">Replication initiation and membrane attachment</fullName>
    </submittedName>
</protein>
<feature type="domain" description="Phage replisome organiser N-terminal" evidence="2">
    <location>
        <begin position="9"/>
        <end position="125"/>
    </location>
</feature>
<proteinExistence type="predicted"/>
<accession>A0A8S5MP32</accession>
<feature type="compositionally biased region" description="Basic and acidic residues" evidence="1">
    <location>
        <begin position="166"/>
        <end position="175"/>
    </location>
</feature>
<organism evidence="3">
    <name type="scientific">Siphoviridae sp. ctZZK17</name>
    <dbReference type="NCBI Taxonomy" id="2826384"/>
    <lineage>
        <taxon>Viruses</taxon>
        <taxon>Duplodnaviria</taxon>
        <taxon>Heunggongvirae</taxon>
        <taxon>Uroviricota</taxon>
        <taxon>Caudoviricetes</taxon>
    </lineage>
</organism>
<evidence type="ECO:0000313" key="3">
    <source>
        <dbReference type="EMBL" id="DAD83906.1"/>
    </source>
</evidence>
<name>A0A8S5MP32_9CAUD</name>
<evidence type="ECO:0000256" key="1">
    <source>
        <dbReference type="SAM" id="MobiDB-lite"/>
    </source>
</evidence>